<organism evidence="2 3">
    <name type="scientific">Xenopus laevis</name>
    <name type="common">African clawed frog</name>
    <dbReference type="NCBI Taxonomy" id="8355"/>
    <lineage>
        <taxon>Eukaryota</taxon>
        <taxon>Metazoa</taxon>
        <taxon>Chordata</taxon>
        <taxon>Craniata</taxon>
        <taxon>Vertebrata</taxon>
        <taxon>Euteleostomi</taxon>
        <taxon>Amphibia</taxon>
        <taxon>Batrachia</taxon>
        <taxon>Anura</taxon>
        <taxon>Pipoidea</taxon>
        <taxon>Pipidae</taxon>
        <taxon>Xenopodinae</taxon>
        <taxon>Xenopus</taxon>
        <taxon>Xenopus</taxon>
    </lineage>
</organism>
<protein>
    <submittedName>
        <fullName evidence="2">Uncharacterized protein</fullName>
    </submittedName>
</protein>
<accession>A0A974CUE0</accession>
<feature type="compositionally biased region" description="Low complexity" evidence="1">
    <location>
        <begin position="15"/>
        <end position="24"/>
    </location>
</feature>
<feature type="region of interest" description="Disordered" evidence="1">
    <location>
        <begin position="15"/>
        <end position="36"/>
    </location>
</feature>
<feature type="compositionally biased region" description="Basic residues" evidence="1">
    <location>
        <begin position="69"/>
        <end position="83"/>
    </location>
</feature>
<evidence type="ECO:0000313" key="3">
    <source>
        <dbReference type="Proteomes" id="UP000694892"/>
    </source>
</evidence>
<reference evidence="3" key="1">
    <citation type="journal article" date="2016" name="Nature">
        <title>Genome evolution in the allotetraploid frog Xenopus laevis.</title>
        <authorList>
            <person name="Session A.M."/>
            <person name="Uno Y."/>
            <person name="Kwon T."/>
            <person name="Chapman J.A."/>
            <person name="Toyoda A."/>
            <person name="Takahashi S."/>
            <person name="Fukui A."/>
            <person name="Hikosaka A."/>
            <person name="Suzuki A."/>
            <person name="Kondo M."/>
            <person name="van Heeringen S.J."/>
            <person name="Quigley I."/>
            <person name="Heinz S."/>
            <person name="Ogino H."/>
            <person name="Ochi H."/>
            <person name="Hellsten U."/>
            <person name="Lyons J.B."/>
            <person name="Simakov O."/>
            <person name="Putnam N."/>
            <person name="Stites J."/>
            <person name="Kuroki Y."/>
            <person name="Tanaka T."/>
            <person name="Michiue T."/>
            <person name="Watanabe M."/>
            <person name="Bogdanovic O."/>
            <person name="Lister R."/>
            <person name="Georgiou G."/>
            <person name="Paranjpe S.S."/>
            <person name="van Kruijsbergen I."/>
            <person name="Shu S."/>
            <person name="Carlson J."/>
            <person name="Kinoshita T."/>
            <person name="Ohta Y."/>
            <person name="Mawaribuchi S."/>
            <person name="Jenkins J."/>
            <person name="Grimwood J."/>
            <person name="Schmutz J."/>
            <person name="Mitros T."/>
            <person name="Mozaffari S.V."/>
            <person name="Suzuki Y."/>
            <person name="Haramoto Y."/>
            <person name="Yamamoto T.S."/>
            <person name="Takagi C."/>
            <person name="Heald R."/>
            <person name="Miller K."/>
            <person name="Haudenschild C."/>
            <person name="Kitzman J."/>
            <person name="Nakayama T."/>
            <person name="Izutsu Y."/>
            <person name="Robert J."/>
            <person name="Fortriede J."/>
            <person name="Burns K."/>
            <person name="Lotay V."/>
            <person name="Karimi K."/>
            <person name="Yasuoka Y."/>
            <person name="Dichmann D.S."/>
            <person name="Flajnik M.F."/>
            <person name="Houston D.W."/>
            <person name="Shendure J."/>
            <person name="DuPasquier L."/>
            <person name="Vize P.D."/>
            <person name="Zorn A.M."/>
            <person name="Ito M."/>
            <person name="Marcotte E.M."/>
            <person name="Wallingford J.B."/>
            <person name="Ito Y."/>
            <person name="Asashima M."/>
            <person name="Ueno N."/>
            <person name="Matsuda Y."/>
            <person name="Veenstra G.J."/>
            <person name="Fujiyama A."/>
            <person name="Harland R.M."/>
            <person name="Taira M."/>
            <person name="Rokhsar D.S."/>
        </authorList>
    </citation>
    <scope>NUCLEOTIDE SEQUENCE [LARGE SCALE GENOMIC DNA]</scope>
    <source>
        <strain evidence="3">J</strain>
    </source>
</reference>
<dbReference type="Proteomes" id="UP000694892">
    <property type="component" value="Chromosome 5S"/>
</dbReference>
<sequence>MLGAWSLLKWRSHASAASSGVVVSTGREKSRRRSKRRLNAGYAVVFPKQMRQGCQLLSLDSGKGDHRQQRSHSRRMKKSWRRRWGRGHAVRIIARQ</sequence>
<evidence type="ECO:0000256" key="1">
    <source>
        <dbReference type="SAM" id="MobiDB-lite"/>
    </source>
</evidence>
<feature type="region of interest" description="Disordered" evidence="1">
    <location>
        <begin position="59"/>
        <end position="83"/>
    </location>
</feature>
<gene>
    <name evidence="2" type="ORF">XELAEV_18029966mg</name>
</gene>
<dbReference type="AlphaFoldDB" id="A0A974CUE0"/>
<name>A0A974CUE0_XENLA</name>
<proteinExistence type="predicted"/>
<evidence type="ECO:0000313" key="2">
    <source>
        <dbReference type="EMBL" id="OCT78876.1"/>
    </source>
</evidence>
<dbReference type="EMBL" id="CM004475">
    <property type="protein sequence ID" value="OCT78876.1"/>
    <property type="molecule type" value="Genomic_DNA"/>
</dbReference>